<keyword evidence="2" id="KW-0175">Coiled coil</keyword>
<evidence type="ECO:0000313" key="6">
    <source>
        <dbReference type="EMBL" id="MBA4542404.1"/>
    </source>
</evidence>
<feature type="domain" description="YknX-like barrel-sandwich hybrid" evidence="3">
    <location>
        <begin position="64"/>
        <end position="131"/>
    </location>
</feature>
<dbReference type="Pfam" id="PF25984">
    <property type="entry name" value="BSH_YknX"/>
    <property type="match status" value="1"/>
</dbReference>
<name>A0A7W1X9B1_9BACL</name>
<protein>
    <submittedName>
        <fullName evidence="6">Efflux RND transporter periplasmic adaptor subunit</fullName>
    </submittedName>
</protein>
<dbReference type="InterPro" id="IPR058637">
    <property type="entry name" value="YknX-like_C"/>
</dbReference>
<keyword evidence="7" id="KW-1185">Reference proteome</keyword>
<evidence type="ECO:0000259" key="4">
    <source>
        <dbReference type="Pfam" id="PF25989"/>
    </source>
</evidence>
<dbReference type="InterPro" id="IPR058639">
    <property type="entry name" value="BSH_YknX-like"/>
</dbReference>
<feature type="domain" description="YknX-like beta-barrel" evidence="5">
    <location>
        <begin position="137"/>
        <end position="217"/>
    </location>
</feature>
<dbReference type="InterPro" id="IPR050465">
    <property type="entry name" value="UPF0194_transport"/>
</dbReference>
<dbReference type="InterPro" id="IPR058636">
    <property type="entry name" value="Beta-barrel_YknX"/>
</dbReference>
<evidence type="ECO:0000256" key="2">
    <source>
        <dbReference type="ARBA" id="ARBA00023054"/>
    </source>
</evidence>
<evidence type="ECO:0000313" key="7">
    <source>
        <dbReference type="Proteomes" id="UP000530514"/>
    </source>
</evidence>
<proteinExistence type="predicted"/>
<dbReference type="Gene3D" id="2.40.30.170">
    <property type="match status" value="1"/>
</dbReference>
<dbReference type="OrthoDB" id="85226at2"/>
<feature type="domain" description="YknX-like C-terminal permuted SH3-like" evidence="4">
    <location>
        <begin position="226"/>
        <end position="291"/>
    </location>
</feature>
<dbReference type="RefSeq" id="WP_033100654.1">
    <property type="nucleotide sequence ID" value="NZ_JACEIP010000006.1"/>
</dbReference>
<dbReference type="AlphaFoldDB" id="A0A7W1X9B1"/>
<reference evidence="6 7" key="1">
    <citation type="submission" date="2020-07" db="EMBL/GenBank/DDBJ databases">
        <authorList>
            <person name="Feng H."/>
        </authorList>
    </citation>
    <scope>NUCLEOTIDE SEQUENCE [LARGE SCALE GENOMIC DNA]</scope>
    <source>
        <strain evidence="7">s-11</strain>
    </source>
</reference>
<organism evidence="6 7">
    <name type="scientific">Thermoactinomyces daqus</name>
    <dbReference type="NCBI Taxonomy" id="1329516"/>
    <lineage>
        <taxon>Bacteria</taxon>
        <taxon>Bacillati</taxon>
        <taxon>Bacillota</taxon>
        <taxon>Bacilli</taxon>
        <taxon>Bacillales</taxon>
        <taxon>Thermoactinomycetaceae</taxon>
        <taxon>Thermoactinomyces</taxon>
    </lineage>
</organism>
<evidence type="ECO:0000259" key="5">
    <source>
        <dbReference type="Pfam" id="PF25990"/>
    </source>
</evidence>
<sequence>MRVRIDRKKGWIGLGTVLLLAVLVTVAVMNQAQADVPLSVVNLKPLTLTQTFTTSGTMMSEREQTVYQQPERGDVKKILVEPGEKVKRGDRLVEYENGAQRYVTSKLNGTVVRAVDNIVSGGAGTEPLVVVADLDHLKVEAAISDYDILKVKPGQKVTLTSDAIPGKKWSGRVERVGLMPQEKSGVDNADSQVNYPVDIKLTEPVPFKLGTKLIVEIMTGSQKVMGIPSSAVVDKGDRKIVYVVKDGKAVEKEVHVGKTSEQTTEILSGITPKDQVIAQPPKELSSGMEVKLK</sequence>
<evidence type="ECO:0000259" key="3">
    <source>
        <dbReference type="Pfam" id="PF25984"/>
    </source>
</evidence>
<dbReference type="Pfam" id="PF25989">
    <property type="entry name" value="YknX_C"/>
    <property type="match status" value="1"/>
</dbReference>
<dbReference type="GO" id="GO:0030313">
    <property type="term" value="C:cell envelope"/>
    <property type="evidence" value="ECO:0007669"/>
    <property type="project" value="UniProtKB-SubCell"/>
</dbReference>
<dbReference type="Proteomes" id="UP000530514">
    <property type="component" value="Unassembled WGS sequence"/>
</dbReference>
<dbReference type="PANTHER" id="PTHR32347">
    <property type="entry name" value="EFFLUX SYSTEM COMPONENT YKNX-RELATED"/>
    <property type="match status" value="1"/>
</dbReference>
<comment type="subcellular location">
    <subcellularLocation>
        <location evidence="1">Cell envelope</location>
    </subcellularLocation>
</comment>
<dbReference type="EMBL" id="JACEIP010000006">
    <property type="protein sequence ID" value="MBA4542404.1"/>
    <property type="molecule type" value="Genomic_DNA"/>
</dbReference>
<dbReference type="Pfam" id="PF25990">
    <property type="entry name" value="Beta-barrel_YknX"/>
    <property type="match status" value="1"/>
</dbReference>
<dbReference type="Gene3D" id="2.40.420.20">
    <property type="match status" value="1"/>
</dbReference>
<gene>
    <name evidence="6" type="ORF">H1164_05740</name>
</gene>
<dbReference type="PANTHER" id="PTHR32347:SF14">
    <property type="entry name" value="EFFLUX SYSTEM COMPONENT YKNX-RELATED"/>
    <property type="match status" value="1"/>
</dbReference>
<comment type="caution">
    <text evidence="6">The sequence shown here is derived from an EMBL/GenBank/DDBJ whole genome shotgun (WGS) entry which is preliminary data.</text>
</comment>
<evidence type="ECO:0000256" key="1">
    <source>
        <dbReference type="ARBA" id="ARBA00004196"/>
    </source>
</evidence>
<dbReference type="Gene3D" id="2.40.50.100">
    <property type="match status" value="1"/>
</dbReference>
<accession>A0A7W1X9B1</accession>